<sequence>MAYTATVYRVLVASPSDVTEERAIVPKVIYEWNASHSAEQNVVLLPVKWETHSVPELGDHPQQIINKQLVGNCDILIGAFWTRLGTHTGVAESGTLEEIEEFRQQGKPVALFFSSKEVAPNKVDWPQYQKLLQQKELFKKAGLIGEYSSLEDFEELLTRTLHTFVRTLVSNEKPSDTDKTQSNSATQPLTSKEISKVGQVKKLISTNASIELQDMVRQDTISCREFILTRPNDSADVVQEFSEQLKGYVSNIKPLAGVLSTLACYGDALNRKLIRQAFSRLVDIPRSSGKTILLDLKLLPTLYCMYAVGVSSVAADDYETLLTLTESKIFDIHENQRPLITDVHPYSVFEHSLELVPRPRANEYTPLSNWMYEELYPLLDWYTPTETEYEKAFTLYEFICGLMMIDSRTSSGWDWAPLGRYYWQGKSQRMIESWLTEGHALGTKWTPLKALFDGDQERFVSVLGRFEKFIHEASRGQGVFSTVSLLETYR</sequence>
<evidence type="ECO:0000256" key="1">
    <source>
        <dbReference type="SAM" id="MobiDB-lite"/>
    </source>
</evidence>
<dbReference type="Proteomes" id="UP001597079">
    <property type="component" value="Unassembled WGS sequence"/>
</dbReference>
<comment type="caution">
    <text evidence="2">The sequence shown here is derived from an EMBL/GenBank/DDBJ whole genome shotgun (WGS) entry which is preliminary data.</text>
</comment>
<dbReference type="EMBL" id="JBHUCX010000041">
    <property type="protein sequence ID" value="MFD1676018.1"/>
    <property type="molecule type" value="Genomic_DNA"/>
</dbReference>
<protein>
    <recommendedName>
        <fullName evidence="4">DUF4062 domain-containing protein</fullName>
    </recommendedName>
</protein>
<evidence type="ECO:0008006" key="4">
    <source>
        <dbReference type="Google" id="ProtNLM"/>
    </source>
</evidence>
<reference evidence="3" key="1">
    <citation type="journal article" date="2019" name="Int. J. Syst. Evol. Microbiol.">
        <title>The Global Catalogue of Microorganisms (GCM) 10K type strain sequencing project: providing services to taxonomists for standard genome sequencing and annotation.</title>
        <authorList>
            <consortium name="The Broad Institute Genomics Platform"/>
            <consortium name="The Broad Institute Genome Sequencing Center for Infectious Disease"/>
            <person name="Wu L."/>
            <person name="Ma J."/>
        </authorList>
    </citation>
    <scope>NUCLEOTIDE SEQUENCE [LARGE SCALE GENOMIC DNA]</scope>
    <source>
        <strain evidence="3">CGMCC 1.12286</strain>
    </source>
</reference>
<evidence type="ECO:0000313" key="3">
    <source>
        <dbReference type="Proteomes" id="UP001597079"/>
    </source>
</evidence>
<feature type="compositionally biased region" description="Polar residues" evidence="1">
    <location>
        <begin position="180"/>
        <end position="191"/>
    </location>
</feature>
<gene>
    <name evidence="2" type="ORF">ACFSB2_15040</name>
</gene>
<organism evidence="2 3">
    <name type="scientific">Alicyclobacillus fodiniaquatilis</name>
    <dbReference type="NCBI Taxonomy" id="1661150"/>
    <lineage>
        <taxon>Bacteria</taxon>
        <taxon>Bacillati</taxon>
        <taxon>Bacillota</taxon>
        <taxon>Bacilli</taxon>
        <taxon>Bacillales</taxon>
        <taxon>Alicyclobacillaceae</taxon>
        <taxon>Alicyclobacillus</taxon>
    </lineage>
</organism>
<accession>A0ABW4JJ68</accession>
<name>A0ABW4JJ68_9BACL</name>
<dbReference type="RefSeq" id="WP_377943911.1">
    <property type="nucleotide sequence ID" value="NZ_JBHUCX010000041.1"/>
</dbReference>
<feature type="region of interest" description="Disordered" evidence="1">
    <location>
        <begin position="172"/>
        <end position="191"/>
    </location>
</feature>
<keyword evidence="3" id="KW-1185">Reference proteome</keyword>
<evidence type="ECO:0000313" key="2">
    <source>
        <dbReference type="EMBL" id="MFD1676018.1"/>
    </source>
</evidence>
<proteinExistence type="predicted"/>